<organism evidence="2 3">
    <name type="scientific">Luteitalea pratensis</name>
    <dbReference type="NCBI Taxonomy" id="1855912"/>
    <lineage>
        <taxon>Bacteria</taxon>
        <taxon>Pseudomonadati</taxon>
        <taxon>Acidobacteriota</taxon>
        <taxon>Vicinamibacteria</taxon>
        <taxon>Vicinamibacterales</taxon>
        <taxon>Vicinamibacteraceae</taxon>
        <taxon>Luteitalea</taxon>
    </lineage>
</organism>
<dbReference type="EMBL" id="CP015136">
    <property type="protein sequence ID" value="AMY06952.1"/>
    <property type="molecule type" value="Genomic_DNA"/>
</dbReference>
<evidence type="ECO:0000313" key="2">
    <source>
        <dbReference type="EMBL" id="AMY06952.1"/>
    </source>
</evidence>
<dbReference type="KEGG" id="abac:LuPra_00116"/>
<reference evidence="2 3" key="1">
    <citation type="journal article" date="2016" name="Genome Announc.">
        <title>First Complete Genome Sequence of a Subdivision 6 Acidobacterium Strain.</title>
        <authorList>
            <person name="Huang S."/>
            <person name="Vieira S."/>
            <person name="Bunk B."/>
            <person name="Riedel T."/>
            <person name="Sproer C."/>
            <person name="Overmann J."/>
        </authorList>
    </citation>
    <scope>NUCLEOTIDE SEQUENCE [LARGE SCALE GENOMIC DNA]</scope>
    <source>
        <strain evidence="3">DSM 100886 HEG_-6_39</strain>
    </source>
</reference>
<evidence type="ECO:0000313" key="3">
    <source>
        <dbReference type="Proteomes" id="UP000076079"/>
    </source>
</evidence>
<feature type="compositionally biased region" description="Polar residues" evidence="1">
    <location>
        <begin position="108"/>
        <end position="117"/>
    </location>
</feature>
<keyword evidence="3" id="KW-1185">Reference proteome</keyword>
<reference evidence="3" key="2">
    <citation type="submission" date="2016-04" db="EMBL/GenBank/DDBJ databases">
        <title>First Complete Genome Sequence of a Subdivision 6 Acidobacterium.</title>
        <authorList>
            <person name="Huang S."/>
            <person name="Vieira S."/>
            <person name="Bunk B."/>
            <person name="Riedel T."/>
            <person name="Sproeer C."/>
            <person name="Overmann J."/>
        </authorList>
    </citation>
    <scope>NUCLEOTIDE SEQUENCE [LARGE SCALE GENOMIC DNA]</scope>
    <source>
        <strain evidence="3">DSM 100886 HEG_-6_39</strain>
    </source>
</reference>
<feature type="region of interest" description="Disordered" evidence="1">
    <location>
        <begin position="103"/>
        <end position="141"/>
    </location>
</feature>
<dbReference type="AlphaFoldDB" id="A0A143PEF1"/>
<sequence>MRTFGLLIGLLVATPLAPTDQSPLVPRDTISDQDVPDHGDNINARYIVEHADIRGVPEDDLTEALQDDLRGLIGQRLDSGAADRLQERMVREFPDYDVSRRIERGNESAASGSSTRLTGKRGINSMYHPGHPHAHADVLSSSGCDHDGLSASAA</sequence>
<evidence type="ECO:0000256" key="1">
    <source>
        <dbReference type="SAM" id="MobiDB-lite"/>
    </source>
</evidence>
<dbReference type="STRING" id="1855912.LuPra_00116"/>
<name>A0A143PEF1_LUTPR</name>
<protein>
    <submittedName>
        <fullName evidence="2">Uncharacterized protein</fullName>
    </submittedName>
</protein>
<proteinExistence type="predicted"/>
<accession>A0A143PEF1</accession>
<gene>
    <name evidence="2" type="ORF">LuPra_00116</name>
</gene>
<dbReference type="Proteomes" id="UP000076079">
    <property type="component" value="Chromosome"/>
</dbReference>